<keyword evidence="2" id="KW-0378">Hydrolase</keyword>
<evidence type="ECO:0000259" key="1">
    <source>
        <dbReference type="Pfam" id="PF00144"/>
    </source>
</evidence>
<reference evidence="2 3" key="1">
    <citation type="submission" date="2023-07" db="EMBL/GenBank/DDBJ databases">
        <title>Protaetiibacter sp. nov WY-16 isolated from soil.</title>
        <authorList>
            <person name="Liu B."/>
            <person name="Wan Y."/>
        </authorList>
    </citation>
    <scope>NUCLEOTIDE SEQUENCE [LARGE SCALE GENOMIC DNA]</scope>
    <source>
        <strain evidence="2 3">WY-16</strain>
    </source>
</reference>
<organism evidence="2 3">
    <name type="scientific">Antiquaquibacter soli</name>
    <dbReference type="NCBI Taxonomy" id="3064523"/>
    <lineage>
        <taxon>Bacteria</taxon>
        <taxon>Bacillati</taxon>
        <taxon>Actinomycetota</taxon>
        <taxon>Actinomycetes</taxon>
        <taxon>Micrococcales</taxon>
        <taxon>Microbacteriaceae</taxon>
        <taxon>Antiquaquibacter</taxon>
    </lineage>
</organism>
<proteinExistence type="predicted"/>
<dbReference type="EC" id="3.1.1.103" evidence="2"/>
<sequence>MHDGVVAPGWTAVRDAFAETLELDRGEGASLSVSVDGRTVVDLWGGTDPLSGSPFARDSITIAFSVSKGVAAIALLQLVDRGLVDLDVPVARYWPEFAAAGKAAITVREVLSHRAGLPVIELDPLTRVVDWELATSTLAAQAPQYDTTRFFAYHALSFGFLVGEIVRRVSGLPFDAYVQRYIAGPLDLDLWVGQPASAEPRYLPSITDDIDAGPVIPVPDAPGICRAVALSTVQLLPLFRRVDGVLGSEPFNRPEFRAASIPAGNVVTNARSVARMYAACLGEVNGVRLVSEGLIAEAARDQAAGIRKPDCGASDPWATGVPQVWGLGFEISNYENPMLGEGSFGHSGMGGRLGFAQLGSGVSFGYVSQRMLYPPVGSLDSRSSRILAAISEVLGA</sequence>
<dbReference type="InterPro" id="IPR001466">
    <property type="entry name" value="Beta-lactam-related"/>
</dbReference>
<dbReference type="GO" id="GO:0016787">
    <property type="term" value="F:hydrolase activity"/>
    <property type="evidence" value="ECO:0007669"/>
    <property type="project" value="UniProtKB-KW"/>
</dbReference>
<comment type="caution">
    <text evidence="2">The sequence shown here is derived from an EMBL/GenBank/DDBJ whole genome shotgun (WGS) entry which is preliminary data.</text>
</comment>
<dbReference type="PANTHER" id="PTHR43319">
    <property type="entry name" value="BETA-LACTAMASE-RELATED"/>
    <property type="match status" value="1"/>
</dbReference>
<dbReference type="RefSeq" id="WP_305003873.1">
    <property type="nucleotide sequence ID" value="NZ_JAUQUB010000005.1"/>
</dbReference>
<name>A0ABT9BR04_9MICO</name>
<dbReference type="Proteomes" id="UP001241072">
    <property type="component" value="Unassembled WGS sequence"/>
</dbReference>
<dbReference type="Pfam" id="PF00144">
    <property type="entry name" value="Beta-lactamase"/>
    <property type="match status" value="1"/>
</dbReference>
<dbReference type="InterPro" id="IPR012338">
    <property type="entry name" value="Beta-lactam/transpept-like"/>
</dbReference>
<dbReference type="Gene3D" id="3.40.710.10">
    <property type="entry name" value="DD-peptidase/beta-lactamase superfamily"/>
    <property type="match status" value="1"/>
</dbReference>
<gene>
    <name evidence="2" type="ORF">Q5716_14530</name>
</gene>
<keyword evidence="3" id="KW-1185">Reference proteome</keyword>
<protein>
    <submittedName>
        <fullName evidence="2">Serine hydrolase domain-containing protein</fullName>
        <ecNumber evidence="2">3.1.1.103</ecNumber>
    </submittedName>
</protein>
<evidence type="ECO:0000313" key="3">
    <source>
        <dbReference type="Proteomes" id="UP001241072"/>
    </source>
</evidence>
<dbReference type="EMBL" id="JAUQUB010000005">
    <property type="protein sequence ID" value="MDO7883446.1"/>
    <property type="molecule type" value="Genomic_DNA"/>
</dbReference>
<accession>A0ABT9BR04</accession>
<evidence type="ECO:0000313" key="2">
    <source>
        <dbReference type="EMBL" id="MDO7883446.1"/>
    </source>
</evidence>
<dbReference type="InterPro" id="IPR052907">
    <property type="entry name" value="Beta-lactamase/esterase"/>
</dbReference>
<dbReference type="SUPFAM" id="SSF56601">
    <property type="entry name" value="beta-lactamase/transpeptidase-like"/>
    <property type="match status" value="1"/>
</dbReference>
<feature type="domain" description="Beta-lactamase-related" evidence="1">
    <location>
        <begin position="15"/>
        <end position="380"/>
    </location>
</feature>
<dbReference type="PANTHER" id="PTHR43319:SF3">
    <property type="entry name" value="BETA-LACTAMASE-RELATED DOMAIN-CONTAINING PROTEIN"/>
    <property type="match status" value="1"/>
</dbReference>